<name>A0A4Z1DU96_9STRE</name>
<keyword evidence="2" id="KW-1133">Transmembrane helix</keyword>
<dbReference type="RefSeq" id="WP_135782151.1">
    <property type="nucleotide sequence ID" value="NZ_JASHFX010000002.1"/>
</dbReference>
<feature type="domain" description="CAAX prenyl protease 2/Lysostaphin resistance protein A-like" evidence="3">
    <location>
        <begin position="148"/>
        <end position="234"/>
    </location>
</feature>
<dbReference type="GO" id="GO:0008237">
    <property type="term" value="F:metallopeptidase activity"/>
    <property type="evidence" value="ECO:0007669"/>
    <property type="project" value="UniProtKB-KW"/>
</dbReference>
<evidence type="ECO:0000259" key="3">
    <source>
        <dbReference type="Pfam" id="PF02517"/>
    </source>
</evidence>
<reference evidence="4 5" key="1">
    <citation type="submission" date="2019-04" db="EMBL/GenBank/DDBJ databases">
        <title>Genome sequencing of Streptococcus rubneri DSM 26920(T).</title>
        <authorList>
            <person name="Kook J.-K."/>
            <person name="Park S.-N."/>
            <person name="Lim Y.K."/>
        </authorList>
    </citation>
    <scope>NUCLEOTIDE SEQUENCE [LARGE SCALE GENOMIC DNA]</scope>
    <source>
        <strain evidence="4 5">DSM 26920</strain>
    </source>
</reference>
<dbReference type="PANTHER" id="PTHR36435:SF1">
    <property type="entry name" value="CAAX AMINO TERMINAL PROTEASE FAMILY PROTEIN"/>
    <property type="match status" value="1"/>
</dbReference>
<accession>A0A4Z1DU96</accession>
<dbReference type="OrthoDB" id="8607342at2"/>
<organism evidence="4 5">
    <name type="scientific">Streptococcus rubneri</name>
    <dbReference type="NCBI Taxonomy" id="1234680"/>
    <lineage>
        <taxon>Bacteria</taxon>
        <taxon>Bacillati</taxon>
        <taxon>Bacillota</taxon>
        <taxon>Bacilli</taxon>
        <taxon>Lactobacillales</taxon>
        <taxon>Streptococcaceae</taxon>
        <taxon>Streptococcus</taxon>
    </lineage>
</organism>
<dbReference type="EMBL" id="SRRP01000001">
    <property type="protein sequence ID" value="TGN91765.1"/>
    <property type="molecule type" value="Genomic_DNA"/>
</dbReference>
<feature type="transmembrane region" description="Helical" evidence="2">
    <location>
        <begin position="298"/>
        <end position="316"/>
    </location>
</feature>
<feature type="transmembrane region" description="Helical" evidence="2">
    <location>
        <begin position="21"/>
        <end position="46"/>
    </location>
</feature>
<dbReference type="InterPro" id="IPR052710">
    <property type="entry name" value="CAAX_protease"/>
</dbReference>
<comment type="similarity">
    <text evidence="1">Belongs to the UPF0177 family.</text>
</comment>
<dbReference type="GO" id="GO:0080120">
    <property type="term" value="P:CAAX-box protein maturation"/>
    <property type="evidence" value="ECO:0007669"/>
    <property type="project" value="UniProtKB-ARBA"/>
</dbReference>
<keyword evidence="4" id="KW-0645">Protease</keyword>
<keyword evidence="2" id="KW-0812">Transmembrane</keyword>
<feature type="transmembrane region" description="Helical" evidence="2">
    <location>
        <begin position="66"/>
        <end position="83"/>
    </location>
</feature>
<feature type="transmembrane region" description="Helical" evidence="2">
    <location>
        <begin position="253"/>
        <end position="272"/>
    </location>
</feature>
<feature type="transmembrane region" description="Helical" evidence="2">
    <location>
        <begin position="104"/>
        <end position="126"/>
    </location>
</feature>
<sequence length="319" mass="36387">MKQYNRFLDPKKDLGAFSAMIVLYLAIMTGVSFLWSFVISSFIVGRYKGDPLEMQQQLTESISKDGMSYIIAVLIGVILFALYRKGALFKGDVRQKGRKMTWKTFMVFIVFLGFAQLVSATIGQILNQMLGTLGFYNPQEDMSEQLSQSWSLLLYATLLGPITEELVFRGAGLRALEKFGKVFAILMTAIIFGLFHANLDQLFFAIIIGLGFGYLTFEYSFWWAIFFHIFNNLVLSQGLHYLGTHVNENLSDFIQVLVFVGGTIAFTVVLIVKRKEILHYIQENRPAPGVFQRSMYSFWFWVVVLGTTLMSLLPYLRGY</sequence>
<evidence type="ECO:0000313" key="5">
    <source>
        <dbReference type="Proteomes" id="UP000297986"/>
    </source>
</evidence>
<protein>
    <submittedName>
        <fullName evidence="4">CPBP family intramembrane metalloprotease</fullName>
    </submittedName>
</protein>
<dbReference type="InterPro" id="IPR003675">
    <property type="entry name" value="Rce1/LyrA-like_dom"/>
</dbReference>
<dbReference type="PANTHER" id="PTHR36435">
    <property type="entry name" value="SLR1288 PROTEIN"/>
    <property type="match status" value="1"/>
</dbReference>
<dbReference type="Pfam" id="PF02517">
    <property type="entry name" value="Rce1-like"/>
    <property type="match status" value="1"/>
</dbReference>
<evidence type="ECO:0000256" key="2">
    <source>
        <dbReference type="SAM" id="Phobius"/>
    </source>
</evidence>
<feature type="transmembrane region" description="Helical" evidence="2">
    <location>
        <begin position="179"/>
        <end position="195"/>
    </location>
</feature>
<dbReference type="GO" id="GO:0006508">
    <property type="term" value="P:proteolysis"/>
    <property type="evidence" value="ECO:0007669"/>
    <property type="project" value="UniProtKB-KW"/>
</dbReference>
<evidence type="ECO:0000313" key="4">
    <source>
        <dbReference type="EMBL" id="TGN91765.1"/>
    </source>
</evidence>
<proteinExistence type="inferred from homology"/>
<keyword evidence="4" id="KW-0482">Metalloprotease</keyword>
<feature type="transmembrane region" description="Helical" evidence="2">
    <location>
        <begin position="201"/>
        <end position="217"/>
    </location>
</feature>
<dbReference type="GO" id="GO:0004175">
    <property type="term" value="F:endopeptidase activity"/>
    <property type="evidence" value="ECO:0007669"/>
    <property type="project" value="UniProtKB-ARBA"/>
</dbReference>
<dbReference type="AlphaFoldDB" id="A0A4Z1DU96"/>
<dbReference type="Proteomes" id="UP000297986">
    <property type="component" value="Unassembled WGS sequence"/>
</dbReference>
<keyword evidence="2" id="KW-0472">Membrane</keyword>
<gene>
    <name evidence="4" type="ORF">E5S68_02075</name>
</gene>
<keyword evidence="5" id="KW-1185">Reference proteome</keyword>
<keyword evidence="4" id="KW-0378">Hydrolase</keyword>
<evidence type="ECO:0000256" key="1">
    <source>
        <dbReference type="ARBA" id="ARBA00009067"/>
    </source>
</evidence>
<comment type="caution">
    <text evidence="4">The sequence shown here is derived from an EMBL/GenBank/DDBJ whole genome shotgun (WGS) entry which is preliminary data.</text>
</comment>